<feature type="binding site" evidence="9">
    <location>
        <position position="348"/>
    </location>
    <ligand>
        <name>Zn(2+)</name>
        <dbReference type="ChEBI" id="CHEBI:29105"/>
        <label>2</label>
    </ligand>
</feature>
<dbReference type="WBParaSite" id="HDID_0000374301-mRNA-1">
    <property type="protein sequence ID" value="HDID_0000374301-mRNA-1"/>
    <property type="gene ID" value="HDID_0000374301"/>
</dbReference>
<protein>
    <recommendedName>
        <fullName evidence="2 11">Alkaline phosphatase</fullName>
        <ecNumber evidence="2 11">3.1.3.1</ecNumber>
    </recommendedName>
</protein>
<dbReference type="PRINTS" id="PR00113">
    <property type="entry name" value="ALKPHPHTASE"/>
</dbReference>
<dbReference type="GO" id="GO:0046872">
    <property type="term" value="F:metal ion binding"/>
    <property type="evidence" value="ECO:0007669"/>
    <property type="project" value="UniProtKB-KW"/>
</dbReference>
<dbReference type="SMART" id="SM00098">
    <property type="entry name" value="alkPPc"/>
    <property type="match status" value="1"/>
</dbReference>
<feature type="binding site" evidence="9">
    <location>
        <position position="386"/>
    </location>
    <ligand>
        <name>Zn(2+)</name>
        <dbReference type="ChEBI" id="CHEBI:29105"/>
        <label>2</label>
    </ligand>
</feature>
<evidence type="ECO:0000313" key="15">
    <source>
        <dbReference type="WBParaSite" id="HDID_0000374301-mRNA-1"/>
    </source>
</evidence>
<evidence type="ECO:0000256" key="12">
    <source>
        <dbReference type="SAM" id="SignalP"/>
    </source>
</evidence>
<keyword evidence="4 9" id="KW-0479">Metal-binding</keyword>
<feature type="binding site" evidence="9">
    <location>
        <position position="74"/>
    </location>
    <ligand>
        <name>Mg(2+)</name>
        <dbReference type="ChEBI" id="CHEBI:18420"/>
    </ligand>
</feature>
<dbReference type="InterPro" id="IPR017850">
    <property type="entry name" value="Alkaline_phosphatase_core_sf"/>
</dbReference>
<evidence type="ECO:0000256" key="10">
    <source>
        <dbReference type="RuleBase" id="RU003946"/>
    </source>
</evidence>
<feature type="binding site" evidence="9">
    <location>
        <position position="339"/>
    </location>
    <ligand>
        <name>Mg(2+)</name>
        <dbReference type="ChEBI" id="CHEBI:18420"/>
    </ligand>
</feature>
<evidence type="ECO:0000256" key="4">
    <source>
        <dbReference type="ARBA" id="ARBA00022723"/>
    </source>
</evidence>
<dbReference type="STRING" id="6216.A0A0R3SFV1"/>
<dbReference type="OrthoDB" id="5818554at2759"/>
<keyword evidence="5 11" id="KW-0378">Hydrolase</keyword>
<comment type="cofactor">
    <cofactor evidence="9">
        <name>Zn(2+)</name>
        <dbReference type="ChEBI" id="CHEBI:29105"/>
    </cofactor>
    <text evidence="9">Binds 2 Zn(2+) ions.</text>
</comment>
<dbReference type="Gene3D" id="3.40.720.10">
    <property type="entry name" value="Alkaline Phosphatase, subunit A"/>
    <property type="match status" value="1"/>
</dbReference>
<evidence type="ECO:0000256" key="1">
    <source>
        <dbReference type="ARBA" id="ARBA00005984"/>
    </source>
</evidence>
<sequence length="535" mass="59055">MSRRCYSVAFIGVLIFLTLSVHFVHCQKNERPANLEEVNPSFWEDYARKRLQKTFNLLGSPTKPAKNVILFLGDGMGIPTISASRFYKTEVKKSLGSATPELEFEDWPFHTLVRTYDLNTVVTDSASSATAYLGGTKTITGLIGLTGAVKPKECRVYKEEEKVESILKAAARAGKATGIVTTSRITHASPAGAFGHTASRHWESDTLMKNDCASGTNLPKDLARQLIEDNPDINVMLGGGYHNFNPIIANGSRSDGRYLLEEWLENMLGLGRNAKLIKDSHEFLKTDFSKVDYLLGILTSSHMSYEADRPKDEASLSDMTNVAIKILSRQPNGFFLFVEGARIDHAHHVNLGKKALIDTLAFEKAIQEAKKLVDLEETLLIVTADHSHSFHLVGEPSRLKSLFDLDEKYDKYIKDTKGMTPILYSSGPSAAVNSSRKDLRSLNATTHEKNFLVPSLVPMERSTHGGDDVGVYATGVFSHLFHSTVDNTFIAQAMKFAMCVPPFELESHCSSSSTSFGISALSIIAILPVIRCYFC</sequence>
<evidence type="ECO:0000256" key="11">
    <source>
        <dbReference type="RuleBase" id="RU003947"/>
    </source>
</evidence>
<dbReference type="Proteomes" id="UP000274504">
    <property type="component" value="Unassembled WGS sequence"/>
</dbReference>
<evidence type="ECO:0000256" key="3">
    <source>
        <dbReference type="ARBA" id="ARBA00022553"/>
    </source>
</evidence>
<evidence type="ECO:0000256" key="8">
    <source>
        <dbReference type="PIRSR" id="PIRSR601952-1"/>
    </source>
</evidence>
<feature type="binding site" evidence="9">
    <location>
        <position position="74"/>
    </location>
    <ligand>
        <name>Zn(2+)</name>
        <dbReference type="ChEBI" id="CHEBI:29105"/>
        <label>2</label>
    </ligand>
</feature>
<feature type="binding site" evidence="9">
    <location>
        <position position="344"/>
    </location>
    <ligand>
        <name>Mg(2+)</name>
        <dbReference type="ChEBI" id="CHEBI:18420"/>
    </ligand>
</feature>
<evidence type="ECO:0000256" key="9">
    <source>
        <dbReference type="PIRSR" id="PIRSR601952-2"/>
    </source>
</evidence>
<keyword evidence="12" id="KW-0732">Signal</keyword>
<dbReference type="Pfam" id="PF00245">
    <property type="entry name" value="Alk_phosphatase"/>
    <property type="match status" value="1"/>
</dbReference>
<dbReference type="InterPro" id="IPR001952">
    <property type="entry name" value="Alkaline_phosphatase"/>
</dbReference>
<feature type="binding site" evidence="9">
    <location>
        <position position="187"/>
    </location>
    <ligand>
        <name>Mg(2+)</name>
        <dbReference type="ChEBI" id="CHEBI:18420"/>
    </ligand>
</feature>
<keyword evidence="7 9" id="KW-0460">Magnesium</keyword>
<reference evidence="15" key="1">
    <citation type="submission" date="2017-02" db="UniProtKB">
        <authorList>
            <consortium name="WormBaseParasite"/>
        </authorList>
    </citation>
    <scope>IDENTIFICATION</scope>
</reference>
<dbReference type="PANTHER" id="PTHR11596:SF5">
    <property type="entry name" value="ALKALINE PHOSPHATASE"/>
    <property type="match status" value="1"/>
</dbReference>
<feature type="binding site" evidence="9">
    <location>
        <position position="189"/>
    </location>
    <ligand>
        <name>Mg(2+)</name>
        <dbReference type="ChEBI" id="CHEBI:18420"/>
    </ligand>
</feature>
<dbReference type="PROSITE" id="PS00123">
    <property type="entry name" value="ALKALINE_PHOSPHATASE"/>
    <property type="match status" value="1"/>
</dbReference>
<gene>
    <name evidence="13" type="ORF">HDID_LOCUS3741</name>
</gene>
<feature type="active site" description="Phosphoserine intermediate" evidence="8">
    <location>
        <position position="125"/>
    </location>
</feature>
<dbReference type="CDD" id="cd16012">
    <property type="entry name" value="ALP"/>
    <property type="match status" value="1"/>
</dbReference>
<dbReference type="AlphaFoldDB" id="A0A0R3SFV1"/>
<dbReference type="PANTHER" id="PTHR11596">
    <property type="entry name" value="ALKALINE PHOSPHATASE"/>
    <property type="match status" value="1"/>
</dbReference>
<evidence type="ECO:0000256" key="6">
    <source>
        <dbReference type="ARBA" id="ARBA00022833"/>
    </source>
</evidence>
<accession>A0A0R3SFV1</accession>
<feature type="chain" id="PRO_5043131259" description="Alkaline phosphatase" evidence="12">
    <location>
        <begin position="27"/>
        <end position="535"/>
    </location>
</feature>
<name>A0A0R3SFV1_HYMDI</name>
<evidence type="ECO:0000256" key="5">
    <source>
        <dbReference type="ARBA" id="ARBA00022801"/>
    </source>
</evidence>
<reference evidence="13 14" key="2">
    <citation type="submission" date="2018-11" db="EMBL/GenBank/DDBJ databases">
        <authorList>
            <consortium name="Pathogen Informatics"/>
        </authorList>
    </citation>
    <scope>NUCLEOTIDE SEQUENCE [LARGE SCALE GENOMIC DNA]</scope>
</reference>
<evidence type="ECO:0000313" key="14">
    <source>
        <dbReference type="Proteomes" id="UP000274504"/>
    </source>
</evidence>
<dbReference type="GO" id="GO:0004035">
    <property type="term" value="F:alkaline phosphatase activity"/>
    <property type="evidence" value="ECO:0007669"/>
    <property type="project" value="UniProtKB-EC"/>
</dbReference>
<feature type="signal peptide" evidence="12">
    <location>
        <begin position="1"/>
        <end position="26"/>
    </location>
</feature>
<dbReference type="EMBL" id="UYSG01001214">
    <property type="protein sequence ID" value="VDL38279.1"/>
    <property type="molecule type" value="Genomic_DNA"/>
</dbReference>
<feature type="binding site" evidence="9">
    <location>
        <position position="385"/>
    </location>
    <ligand>
        <name>Zn(2+)</name>
        <dbReference type="ChEBI" id="CHEBI:29105"/>
        <label>2</label>
    </ligand>
</feature>
<comment type="catalytic activity">
    <reaction evidence="11">
        <text>a phosphate monoester + H2O = an alcohol + phosphate</text>
        <dbReference type="Rhea" id="RHEA:15017"/>
        <dbReference type="ChEBI" id="CHEBI:15377"/>
        <dbReference type="ChEBI" id="CHEBI:30879"/>
        <dbReference type="ChEBI" id="CHEBI:43474"/>
        <dbReference type="ChEBI" id="CHEBI:67140"/>
        <dbReference type="EC" id="3.1.3.1"/>
    </reaction>
</comment>
<evidence type="ECO:0000256" key="2">
    <source>
        <dbReference type="ARBA" id="ARBA00012647"/>
    </source>
</evidence>
<keyword evidence="3" id="KW-0597">Phosphoprotein</keyword>
<dbReference type="EC" id="3.1.3.1" evidence="2 11"/>
<proteinExistence type="inferred from homology"/>
<evidence type="ECO:0000256" key="7">
    <source>
        <dbReference type="ARBA" id="ARBA00022842"/>
    </source>
</evidence>
<comment type="similarity">
    <text evidence="1 10">Belongs to the alkaline phosphatase family.</text>
</comment>
<dbReference type="SUPFAM" id="SSF53649">
    <property type="entry name" value="Alkaline phosphatase-like"/>
    <property type="match status" value="1"/>
</dbReference>
<comment type="cofactor">
    <cofactor evidence="9">
        <name>Mg(2+)</name>
        <dbReference type="ChEBI" id="CHEBI:18420"/>
    </cofactor>
    <text evidence="9">Binds 1 Mg(2+) ion.</text>
</comment>
<keyword evidence="6 9" id="KW-0862">Zinc</keyword>
<feature type="binding site" evidence="9">
    <location>
        <position position="464"/>
    </location>
    <ligand>
        <name>Zn(2+)</name>
        <dbReference type="ChEBI" id="CHEBI:29105"/>
        <label>2</label>
    </ligand>
</feature>
<dbReference type="InterPro" id="IPR018299">
    <property type="entry name" value="Alkaline_phosphatase_AS"/>
</dbReference>
<organism evidence="15">
    <name type="scientific">Hymenolepis diminuta</name>
    <name type="common">Rat tapeworm</name>
    <dbReference type="NCBI Taxonomy" id="6216"/>
    <lineage>
        <taxon>Eukaryota</taxon>
        <taxon>Metazoa</taxon>
        <taxon>Spiralia</taxon>
        <taxon>Lophotrochozoa</taxon>
        <taxon>Platyhelminthes</taxon>
        <taxon>Cestoda</taxon>
        <taxon>Eucestoda</taxon>
        <taxon>Cyclophyllidea</taxon>
        <taxon>Hymenolepididae</taxon>
        <taxon>Hymenolepis</taxon>
    </lineage>
</organism>
<evidence type="ECO:0000313" key="13">
    <source>
        <dbReference type="EMBL" id="VDL38279.1"/>
    </source>
</evidence>